<keyword evidence="2" id="KW-1185">Reference proteome</keyword>
<dbReference type="Proteomes" id="UP000006100">
    <property type="component" value="Chromosome"/>
</dbReference>
<dbReference type="RefSeq" id="WP_014965136.1">
    <property type="nucleotide sequence ID" value="NC_018656.1"/>
</dbReference>
<evidence type="ECO:0000313" key="1">
    <source>
        <dbReference type="EMBL" id="AFS82765.1"/>
    </source>
</evidence>
<reference evidence="1 2" key="1">
    <citation type="journal article" date="2012" name="J. Bacteriol.">
        <title>Draft Genome Sequence of an Ammonia-Oxidizing Archaeon, "Candidatus Nitrosopumilus sediminis" AR2, from Svalbard in the Arctic Circle.</title>
        <authorList>
            <person name="Park S.J."/>
            <person name="Kim J.G."/>
            <person name="Jung M.Y."/>
            <person name="Kim S.J."/>
            <person name="Cha I.T."/>
            <person name="Ghai R."/>
            <person name="Martin-Cuadrado A.B."/>
            <person name="Rodriguez-Valera F."/>
            <person name="Rhee S.K."/>
        </authorList>
    </citation>
    <scope>NUCLEOTIDE SEQUENCE [LARGE SCALE GENOMIC DNA]</scope>
    <source>
        <strain evidence="1 2">AR2</strain>
    </source>
</reference>
<dbReference type="KEGG" id="nir:NSED_04805"/>
<proteinExistence type="predicted"/>
<dbReference type="EMBL" id="CP003843">
    <property type="protein sequence ID" value="AFS82765.1"/>
    <property type="molecule type" value="Genomic_DNA"/>
</dbReference>
<protein>
    <submittedName>
        <fullName evidence="1">Uncharacterized protein</fullName>
    </submittedName>
</protein>
<evidence type="ECO:0000313" key="2">
    <source>
        <dbReference type="Proteomes" id="UP000006100"/>
    </source>
</evidence>
<dbReference type="GeneID" id="13696756"/>
<dbReference type="AlphaFoldDB" id="K0BCL5"/>
<organism evidence="1 2">
    <name type="scientific">Candidatus Nitrosopumilus sediminis</name>
    <dbReference type="NCBI Taxonomy" id="1229909"/>
    <lineage>
        <taxon>Archaea</taxon>
        <taxon>Nitrososphaerota</taxon>
        <taxon>Nitrososphaeria</taxon>
        <taxon>Nitrosopumilales</taxon>
        <taxon>Nitrosopumilaceae</taxon>
        <taxon>Nitrosopumilus</taxon>
    </lineage>
</organism>
<gene>
    <name evidence="1" type="ORF">NSED_04805</name>
</gene>
<dbReference type="HOGENOM" id="CLU_113976_0_0_2"/>
<dbReference type="OrthoDB" id="3350at2157"/>
<name>K0BCL5_9ARCH</name>
<dbReference type="PATRIC" id="fig|1229909.8.peg.1045"/>
<accession>K0BCL5</accession>
<dbReference type="STRING" id="1229909.NSED_04805"/>
<dbReference type="eggNOG" id="arCOG03871">
    <property type="taxonomic scope" value="Archaea"/>
</dbReference>
<sequence length="225" mass="23058">MKTTLTKKRAISTILTTVIILVASVVLGSGVVLYGTSLFQGSTLTEQLTVSGAKVWVDPTDTNGLAWGAAGLRNSGDKAISVDKISVRGIDVPFTSWYATTDQTEASVANTQASFPHTGSYEAGTGGEMADSATFTSNTGGSALCTNAATADEIRIDVDGSAGSQETMCLQKLTGPISLDPGVRAVVYFQVINGTLNPIDSGASTSVNIFAGKTGAPLSLTVQNP</sequence>